<dbReference type="Pfam" id="PF03732">
    <property type="entry name" value="Retrotrans_gag"/>
    <property type="match status" value="1"/>
</dbReference>
<dbReference type="OrthoDB" id="2266810at2759"/>
<comment type="caution">
    <text evidence="2">The sequence shown here is derived from an EMBL/GenBank/DDBJ whole genome shotgun (WGS) entry which is preliminary data.</text>
</comment>
<feature type="non-terminal residue" evidence="2">
    <location>
        <position position="82"/>
    </location>
</feature>
<reference evidence="2 3" key="1">
    <citation type="submission" date="2015-08" db="EMBL/GenBank/DDBJ databases">
        <title>Next Generation Sequencing and Analysis of the Genome of Puccinia sorghi L Schw, the Causal Agent of Maize Common Rust.</title>
        <authorList>
            <person name="Rochi L."/>
            <person name="Burguener G."/>
            <person name="Darino M."/>
            <person name="Turjanski A."/>
            <person name="Kreff E."/>
            <person name="Dieguez M.J."/>
            <person name="Sacco F."/>
        </authorList>
    </citation>
    <scope>NUCLEOTIDE SEQUENCE [LARGE SCALE GENOMIC DNA]</scope>
    <source>
        <strain evidence="2 3">RO10H11247</strain>
    </source>
</reference>
<evidence type="ECO:0000313" key="3">
    <source>
        <dbReference type="Proteomes" id="UP000037035"/>
    </source>
</evidence>
<dbReference type="EMBL" id="LAVV01004141">
    <property type="protein sequence ID" value="KNZ61669.1"/>
    <property type="molecule type" value="Genomic_DNA"/>
</dbReference>
<proteinExistence type="predicted"/>
<dbReference type="AlphaFoldDB" id="A0A0L6VLT9"/>
<accession>A0A0L6VLT9</accession>
<organism evidence="2 3">
    <name type="scientific">Puccinia sorghi</name>
    <dbReference type="NCBI Taxonomy" id="27349"/>
    <lineage>
        <taxon>Eukaryota</taxon>
        <taxon>Fungi</taxon>
        <taxon>Dikarya</taxon>
        <taxon>Basidiomycota</taxon>
        <taxon>Pucciniomycotina</taxon>
        <taxon>Pucciniomycetes</taxon>
        <taxon>Pucciniales</taxon>
        <taxon>Pucciniaceae</taxon>
        <taxon>Puccinia</taxon>
    </lineage>
</organism>
<dbReference type="InterPro" id="IPR005162">
    <property type="entry name" value="Retrotrans_gag_dom"/>
</dbReference>
<dbReference type="Proteomes" id="UP000037035">
    <property type="component" value="Unassembled WGS sequence"/>
</dbReference>
<sequence>MKVFKEEKLDFNKFLDDFKSIFFDHNCQSPAEVALQSLCQTGKVLAYTQEFNSHACHIGWADAPLMTMLMSNIQFTSLQTMQ</sequence>
<protein>
    <recommendedName>
        <fullName evidence="1">Retrotransposon gag domain-containing protein</fullName>
    </recommendedName>
</protein>
<gene>
    <name evidence="2" type="ORF">VP01_13728g2</name>
</gene>
<evidence type="ECO:0000259" key="1">
    <source>
        <dbReference type="Pfam" id="PF03732"/>
    </source>
</evidence>
<dbReference type="VEuPathDB" id="FungiDB:VP01_13728g2"/>
<evidence type="ECO:0000313" key="2">
    <source>
        <dbReference type="EMBL" id="KNZ61669.1"/>
    </source>
</evidence>
<keyword evidence="3" id="KW-1185">Reference proteome</keyword>
<name>A0A0L6VLT9_9BASI</name>
<feature type="domain" description="Retrotransposon gag" evidence="1">
    <location>
        <begin position="10"/>
        <end position="70"/>
    </location>
</feature>